<dbReference type="SUPFAM" id="SSF56935">
    <property type="entry name" value="Porins"/>
    <property type="match status" value="1"/>
</dbReference>
<keyword evidence="8" id="KW-0675">Receptor</keyword>
<dbReference type="AlphaFoldDB" id="A0A2A2AMP3"/>
<dbReference type="CDD" id="cd01347">
    <property type="entry name" value="ligand_gated_channel"/>
    <property type="match status" value="1"/>
</dbReference>
<dbReference type="Pfam" id="PF00593">
    <property type="entry name" value="TonB_dep_Rec_b-barrel"/>
    <property type="match status" value="1"/>
</dbReference>
<evidence type="ECO:0000256" key="2">
    <source>
        <dbReference type="ARBA" id="ARBA00009810"/>
    </source>
</evidence>
<keyword evidence="3 10" id="KW-0813">Transport</keyword>
<evidence type="ECO:0000256" key="1">
    <source>
        <dbReference type="ARBA" id="ARBA00004571"/>
    </source>
</evidence>
<dbReference type="PROSITE" id="PS52016">
    <property type="entry name" value="TONB_DEPENDENT_REC_3"/>
    <property type="match status" value="1"/>
</dbReference>
<dbReference type="Pfam" id="PF07715">
    <property type="entry name" value="Plug"/>
    <property type="match status" value="1"/>
</dbReference>
<dbReference type="GO" id="GO:0009279">
    <property type="term" value="C:cell outer membrane"/>
    <property type="evidence" value="ECO:0007669"/>
    <property type="project" value="UniProtKB-SubCell"/>
</dbReference>
<evidence type="ECO:0008006" key="16">
    <source>
        <dbReference type="Google" id="ProtNLM"/>
    </source>
</evidence>
<evidence type="ECO:0000259" key="13">
    <source>
        <dbReference type="Pfam" id="PF07715"/>
    </source>
</evidence>
<reference evidence="14 15" key="1">
    <citation type="submission" date="2017-08" db="EMBL/GenBank/DDBJ databases">
        <title>WGS of Clinical strains of the CDC Group NO-1 linked to zoonotic infections in humans.</title>
        <authorList>
            <person name="Bernier A.-M."/>
            <person name="Bernard K."/>
        </authorList>
    </citation>
    <scope>NUCLEOTIDE SEQUENCE [LARGE SCALE GENOMIC DNA]</scope>
    <source>
        <strain evidence="14 15">NML79-0751</strain>
    </source>
</reference>
<evidence type="ECO:0000256" key="5">
    <source>
        <dbReference type="ARBA" id="ARBA00022692"/>
    </source>
</evidence>
<dbReference type="GO" id="GO:0038023">
    <property type="term" value="F:signaling receptor activity"/>
    <property type="evidence" value="ECO:0007669"/>
    <property type="project" value="InterPro"/>
</dbReference>
<keyword evidence="9 10" id="KW-0998">Cell outer membrane</keyword>
<proteinExistence type="inferred from homology"/>
<comment type="subcellular location">
    <subcellularLocation>
        <location evidence="1 10">Cell outer membrane</location>
        <topology evidence="1 10">Multi-pass membrane protein</topology>
    </subcellularLocation>
</comment>
<feature type="domain" description="TonB-dependent receptor plug" evidence="13">
    <location>
        <begin position="211"/>
        <end position="308"/>
    </location>
</feature>
<accession>A0A2A2AMP3</accession>
<evidence type="ECO:0000256" key="10">
    <source>
        <dbReference type="PROSITE-ProRule" id="PRU01360"/>
    </source>
</evidence>
<keyword evidence="6 11" id="KW-0798">TonB box</keyword>
<dbReference type="InterPro" id="IPR010105">
    <property type="entry name" value="TonB_sidphr_rcpt"/>
</dbReference>
<evidence type="ECO:0000256" key="9">
    <source>
        <dbReference type="ARBA" id="ARBA00023237"/>
    </source>
</evidence>
<keyword evidence="5 10" id="KW-0812">Transmembrane</keyword>
<evidence type="ECO:0000313" key="14">
    <source>
        <dbReference type="EMBL" id="PAT38982.1"/>
    </source>
</evidence>
<dbReference type="PANTHER" id="PTHR32552:SF74">
    <property type="entry name" value="HYDROXAMATE SIDEROPHORE RECEPTOR FHUE"/>
    <property type="match status" value="1"/>
</dbReference>
<keyword evidence="7 10" id="KW-0472">Membrane</keyword>
<dbReference type="GO" id="GO:0015344">
    <property type="term" value="F:siderophore uptake transmembrane transporter activity"/>
    <property type="evidence" value="ECO:0007669"/>
    <property type="project" value="TreeGrafter"/>
</dbReference>
<dbReference type="InterPro" id="IPR037066">
    <property type="entry name" value="Plug_dom_sf"/>
</dbReference>
<dbReference type="InterPro" id="IPR000531">
    <property type="entry name" value="Beta-barrel_TonB"/>
</dbReference>
<dbReference type="InterPro" id="IPR036942">
    <property type="entry name" value="Beta-barrel_TonB_sf"/>
</dbReference>
<dbReference type="InterPro" id="IPR039426">
    <property type="entry name" value="TonB-dep_rcpt-like"/>
</dbReference>
<dbReference type="NCBIfam" id="TIGR01783">
    <property type="entry name" value="TonB-siderophor"/>
    <property type="match status" value="1"/>
</dbReference>
<evidence type="ECO:0000256" key="6">
    <source>
        <dbReference type="ARBA" id="ARBA00023077"/>
    </source>
</evidence>
<evidence type="ECO:0000256" key="3">
    <source>
        <dbReference type="ARBA" id="ARBA00022448"/>
    </source>
</evidence>
<evidence type="ECO:0000256" key="4">
    <source>
        <dbReference type="ARBA" id="ARBA00022452"/>
    </source>
</evidence>
<comment type="similarity">
    <text evidence="2 10 11">Belongs to the TonB-dependent receptor family.</text>
</comment>
<evidence type="ECO:0000259" key="12">
    <source>
        <dbReference type="Pfam" id="PF00593"/>
    </source>
</evidence>
<dbReference type="EMBL" id="NSJD01000026">
    <property type="protein sequence ID" value="PAT38982.1"/>
    <property type="molecule type" value="Genomic_DNA"/>
</dbReference>
<dbReference type="Gene3D" id="2.40.170.20">
    <property type="entry name" value="TonB-dependent receptor, beta-barrel domain"/>
    <property type="match status" value="1"/>
</dbReference>
<organism evidence="14 15">
    <name type="scientific">Vandammella animalimorsus</name>
    <dbReference type="NCBI Taxonomy" id="2029117"/>
    <lineage>
        <taxon>Bacteria</taxon>
        <taxon>Pseudomonadati</taxon>
        <taxon>Pseudomonadota</taxon>
        <taxon>Betaproteobacteria</taxon>
        <taxon>Burkholderiales</taxon>
        <taxon>Comamonadaceae</taxon>
        <taxon>Vandammella</taxon>
    </lineage>
</organism>
<keyword evidence="4 10" id="KW-1134">Transmembrane beta strand</keyword>
<dbReference type="PANTHER" id="PTHR32552">
    <property type="entry name" value="FERRICHROME IRON RECEPTOR-RELATED"/>
    <property type="match status" value="1"/>
</dbReference>
<comment type="caution">
    <text evidence="14">The sequence shown here is derived from an EMBL/GenBank/DDBJ whole genome shotgun (WGS) entry which is preliminary data.</text>
</comment>
<dbReference type="InterPro" id="IPR012910">
    <property type="entry name" value="Plug_dom"/>
</dbReference>
<sequence>MVCTDRSAACLYGFGRPASPADLCPQILAIRPGVAAVCAVHPMPMRGAHLAAGCVQSLSWCPQSLACRARVGVGADPRLGRSAGLWHSRQAHGAFGGGQQFLTIKAIQNKNRHLFHYWSQHGDATQRNATQRNATQRNATQRNAFCNKTIGQLGIALQLLLLGGLAQAQGAAGRPAAQAQELPAIEVVGDDAPQSYVQKQSSAATGLALDLRETPQTVSVITQQRMRDQQTQTVGQALEQVSGLTTSVNDDNRQQIVSRGFEVENFRIDGNLLDSNNTRPNLNLSAMYERIEVTKGATGLLSGTGDPSATVNLVRKRADRRQFTAELDAHAGSWKNLGLAADIASPLNAAGTLRSRLVLAHQRGEGFRDLKKDRLLTVYGTVEADLSAHTRLSLGLSHERKHTDGSFWGSLPFYFSDGTRTNWRRSQTTAARWNRWDLHQSNAFAELEHSLANGWQWQSALNYTRKYEQSNQLWLYGSLDRHTGLGLQGEPYLWKQTPDNIDFNTGLTMPFQSLGFAQQASIRLHYNRFKGGWKGGGEDANLLNPDESSGDVIGNFFTWDHHSPAPIWGELPTGSRFTTTQKSVSFASRLQLAQPLKLILGGRYSHWERDNQQAAWTPQAYVQREKVFVPYLGVVYDLTPNLAAYASYASMFKPQEKKDRHGHYLAPVRGNTVEAGLKGAWLNDRLQGTLALYQTRQDNFAAPDEGHVVPGTTDTASRAVKGAKVRGYELEVNGRPHPRWDVSAGWSQYSAKEPDGSHLNAHQSRKVFKLFAKYDASAQVPGLSLGAGLRWHSRPPIELENPGTGVREAAGQPAYALVDLMARYQVSPRLALQLNVHNALDKSYYQLSQWWTDSMSWGEPRRVQLSLNYLFD</sequence>
<name>A0A2A2AMP3_9BURK</name>
<dbReference type="GO" id="GO:0015891">
    <property type="term" value="P:siderophore transport"/>
    <property type="evidence" value="ECO:0007669"/>
    <property type="project" value="InterPro"/>
</dbReference>
<gene>
    <name evidence="14" type="ORF">CK623_12230</name>
</gene>
<evidence type="ECO:0000256" key="8">
    <source>
        <dbReference type="ARBA" id="ARBA00023170"/>
    </source>
</evidence>
<dbReference type="Proteomes" id="UP000218644">
    <property type="component" value="Unassembled WGS sequence"/>
</dbReference>
<evidence type="ECO:0000313" key="15">
    <source>
        <dbReference type="Proteomes" id="UP000218644"/>
    </source>
</evidence>
<dbReference type="Gene3D" id="2.170.130.10">
    <property type="entry name" value="TonB-dependent receptor, plug domain"/>
    <property type="match status" value="1"/>
</dbReference>
<evidence type="ECO:0000256" key="7">
    <source>
        <dbReference type="ARBA" id="ARBA00023136"/>
    </source>
</evidence>
<feature type="domain" description="TonB-dependent receptor-like beta-barrel" evidence="12">
    <location>
        <begin position="405"/>
        <end position="838"/>
    </location>
</feature>
<protein>
    <recommendedName>
        <fullName evidence="16">TonB-dependent siderophore receptor</fullName>
    </recommendedName>
</protein>
<evidence type="ECO:0000256" key="11">
    <source>
        <dbReference type="RuleBase" id="RU003357"/>
    </source>
</evidence>